<keyword evidence="2" id="KW-1185">Reference proteome</keyword>
<dbReference type="Proteomes" id="UP000829398">
    <property type="component" value="Chromosome 7"/>
</dbReference>
<evidence type="ECO:0000313" key="2">
    <source>
        <dbReference type="Proteomes" id="UP000829398"/>
    </source>
</evidence>
<proteinExistence type="predicted"/>
<name>A0ACB8JKQ6_CITSI</name>
<accession>A0ACB8JKQ6</accession>
<gene>
    <name evidence="1" type="ORF">KPL71_021833</name>
</gene>
<evidence type="ECO:0000313" key="1">
    <source>
        <dbReference type="EMBL" id="KAH9717490.1"/>
    </source>
</evidence>
<reference evidence="2" key="1">
    <citation type="journal article" date="2023" name="Hortic. Res.">
        <title>A chromosome-level phased genome enabling allele-level studies in sweet orange: a case study on citrus Huanglongbing tolerance.</title>
        <authorList>
            <person name="Wu B."/>
            <person name="Yu Q."/>
            <person name="Deng Z."/>
            <person name="Duan Y."/>
            <person name="Luo F."/>
            <person name="Gmitter F. Jr."/>
        </authorList>
    </citation>
    <scope>NUCLEOTIDE SEQUENCE [LARGE SCALE GENOMIC DNA]</scope>
    <source>
        <strain evidence="2">cv. Valencia</strain>
    </source>
</reference>
<comment type="caution">
    <text evidence="1">The sequence shown here is derived from an EMBL/GenBank/DDBJ whole genome shotgun (WGS) entry which is preliminary data.</text>
</comment>
<organism evidence="1 2">
    <name type="scientific">Citrus sinensis</name>
    <name type="common">Sweet orange</name>
    <name type="synonym">Citrus aurantium var. sinensis</name>
    <dbReference type="NCBI Taxonomy" id="2711"/>
    <lineage>
        <taxon>Eukaryota</taxon>
        <taxon>Viridiplantae</taxon>
        <taxon>Streptophyta</taxon>
        <taxon>Embryophyta</taxon>
        <taxon>Tracheophyta</taxon>
        <taxon>Spermatophyta</taxon>
        <taxon>Magnoliopsida</taxon>
        <taxon>eudicotyledons</taxon>
        <taxon>Gunneridae</taxon>
        <taxon>Pentapetalae</taxon>
        <taxon>rosids</taxon>
        <taxon>malvids</taxon>
        <taxon>Sapindales</taxon>
        <taxon>Rutaceae</taxon>
        <taxon>Aurantioideae</taxon>
        <taxon>Citrus</taxon>
    </lineage>
</organism>
<protein>
    <submittedName>
        <fullName evidence="1">Uncharacterized protein</fullName>
    </submittedName>
</protein>
<dbReference type="EMBL" id="CM039176">
    <property type="protein sequence ID" value="KAH9717490.1"/>
    <property type="molecule type" value="Genomic_DNA"/>
</dbReference>
<sequence length="1279" mass="145402">MVDAIVSAVLKQLNSTSVEEAKEQVRLVTGVEKEVKRLQDNLEAIQAVLADAERRQVKEEHVRLWLDKLKHASYDIDDVLDEWNTARGKLQNEGVDADNALSFLQKLCSSFFPAASCFGFEQLFLRRDIAKKIKEINETLDNIARQKDTFNLSVTRSKEDKSERTQSTALINVSEVCGRNEEKNALKGKLLSETAEQPNAIQVISLVGMGGIGKTTLAQLAYNDADVSNNFNVMIWVCVSDPFDVFRVWKAIIENLDGYTPDLGELNTLHQLINNRIGGKKVLLVLDDVWTEDGNKWESFQRCLINAHRGSKILVTTRKETVARMIGSTCVISIEELSEPECWSLFKRFAFLNRSRSDCKQLEEIGRKITWKCKGLPLAVKTIGSLLRFKKAREEWQSILDSEIWQVEEFEKNLLPALLLSYNDLPNEIKRCFSYCAVLPKECYVDRDELIKLWMAQGYIDQKGNKEMEMEMVGERYFDLLAKRSFFQEFEKHEEGNVKRYKVHDIVHGFAQLLTKMECAAIEVGSVGEPPLLRNICYEKLRHSILVLHYNASFPVSIFNAKKLRSLLIQGYSLQHMPSFFDQLTCLRALRIGKYGDDAIERIPNGIEKLIHLRYLKLFFVGIEELPETFCELFNLQNLDLRRCSKFKRLPQNIGKLVNLRHLIFEEDGLDYMPKGMGSLTGLRTLSEFVAVSGGGKYGSKACNLDGLRHMNHLRGSLKIRGLGNVTDVDAAKNAELEKKKNLISLELEFDKEEEEDEDEVNHQAIIEALRPHPNLESLQISFYEVKARFPNWILSLNKLRMLCLSFCKKCEIMPPLGKLQSLEVLDIWEMHGIKRVGDEVLGIESDHMHGTFPSLSPSPSPSPSSSSSSSSSSVIAFPRLKKFTLWSLDGWEEWEFIEENITIMPQLNSLAIRDCSKLKMLPDQVLRSTTLKKLEINDCPILEKSFKEAAGDERSKISCIPIVIIDSRYMNLLCHKGQSATSQLFWLTKESLNRVGSYDGEGTMVNLLASLEKIKEAEILALIVFAIRSNSSRDEELKIGQTKMKSVMVYFLVRAGIRLYIVLIVISTLWKKMVSDCDEIDRLVGAKLSVSYNHLGNNDCMKLSAQPIIPKAASSPAVMYFEPSEHPNRLHSSSHMNSNSISDKLKHASYDTEDVLDEWNTARLKLQIEGVDADNALSFLQKVCISFFPAASCFGFKQLFLRCDIAKKIKEMNETLDDIASQKDTFNLSVTRSNEEKSERTQSTALINVSDVCGRNEEKNALKGQGRIQDLILRWIKF</sequence>